<dbReference type="AlphaFoldDB" id="A0A0N5AUX4"/>
<dbReference type="WBParaSite" id="SMUV_0000867101-mRNA-1">
    <property type="protein sequence ID" value="SMUV_0000867101-mRNA-1"/>
    <property type="gene ID" value="SMUV_0000867101"/>
</dbReference>
<evidence type="ECO:0000313" key="1">
    <source>
        <dbReference type="Proteomes" id="UP000046393"/>
    </source>
</evidence>
<organism evidence="1 2">
    <name type="scientific">Syphacia muris</name>
    <dbReference type="NCBI Taxonomy" id="451379"/>
    <lineage>
        <taxon>Eukaryota</taxon>
        <taxon>Metazoa</taxon>
        <taxon>Ecdysozoa</taxon>
        <taxon>Nematoda</taxon>
        <taxon>Chromadorea</taxon>
        <taxon>Rhabditida</taxon>
        <taxon>Spirurina</taxon>
        <taxon>Oxyuridomorpha</taxon>
        <taxon>Oxyuroidea</taxon>
        <taxon>Oxyuridae</taxon>
        <taxon>Syphacia</taxon>
    </lineage>
</organism>
<proteinExistence type="predicted"/>
<sequence>MRWKRKRLEERHLAKQLSSRFKGKKACNLRVLKAARRNKFLRSFGEEKRRLNRVENGEIDSRLVFGLSFNSKLCNCK</sequence>
<keyword evidence="1" id="KW-1185">Reference proteome</keyword>
<dbReference type="Proteomes" id="UP000046393">
    <property type="component" value="Unplaced"/>
</dbReference>
<reference evidence="2" key="1">
    <citation type="submission" date="2017-02" db="UniProtKB">
        <authorList>
            <consortium name="WormBaseParasite"/>
        </authorList>
    </citation>
    <scope>IDENTIFICATION</scope>
</reference>
<name>A0A0N5AUX4_9BILA</name>
<evidence type="ECO:0000313" key="2">
    <source>
        <dbReference type="WBParaSite" id="SMUV_0000867101-mRNA-1"/>
    </source>
</evidence>
<protein>
    <submittedName>
        <fullName evidence="2">Uncharacterized protein</fullName>
    </submittedName>
</protein>
<accession>A0A0N5AUX4</accession>